<organism evidence="1 2">
    <name type="scientific">Mesorhizobium salmacidum</name>
    <dbReference type="NCBI Taxonomy" id="3015171"/>
    <lineage>
        <taxon>Bacteria</taxon>
        <taxon>Pseudomonadati</taxon>
        <taxon>Pseudomonadota</taxon>
        <taxon>Alphaproteobacteria</taxon>
        <taxon>Hyphomicrobiales</taxon>
        <taxon>Phyllobacteriaceae</taxon>
        <taxon>Mesorhizobium</taxon>
    </lineage>
</organism>
<dbReference type="RefSeq" id="WP_337109268.1">
    <property type="nucleotide sequence ID" value="NZ_JAPYKS010000042.1"/>
</dbReference>
<comment type="caution">
    <text evidence="1">The sequence shown here is derived from an EMBL/GenBank/DDBJ whole genome shotgun (WGS) entry which is preliminary data.</text>
</comment>
<dbReference type="Gene3D" id="3.40.630.30">
    <property type="match status" value="1"/>
</dbReference>
<dbReference type="EMBL" id="JAPYKS010000042">
    <property type="protein sequence ID" value="MEI9412921.1"/>
    <property type="molecule type" value="Genomic_DNA"/>
</dbReference>
<dbReference type="Proteomes" id="UP001387293">
    <property type="component" value="Unassembled WGS sequence"/>
</dbReference>
<gene>
    <name evidence="1" type="ORF">O7A60_29865</name>
</gene>
<keyword evidence="2" id="KW-1185">Reference proteome</keyword>
<protein>
    <submittedName>
        <fullName evidence="1">N-acetyltransferase</fullName>
    </submittedName>
</protein>
<dbReference type="SUPFAM" id="SSF55729">
    <property type="entry name" value="Acyl-CoA N-acyltransferases (Nat)"/>
    <property type="match status" value="1"/>
</dbReference>
<evidence type="ECO:0000313" key="2">
    <source>
        <dbReference type="Proteomes" id="UP001387293"/>
    </source>
</evidence>
<proteinExistence type="predicted"/>
<dbReference type="InterPro" id="IPR016181">
    <property type="entry name" value="Acyl_CoA_acyltransferase"/>
</dbReference>
<reference evidence="1 2" key="1">
    <citation type="submission" date="2022-12" db="EMBL/GenBank/DDBJ databases">
        <authorList>
            <person name="Muema E."/>
        </authorList>
    </citation>
    <scope>NUCLEOTIDE SEQUENCE [LARGE SCALE GENOMIC DNA]</scope>
    <source>
        <strain evidence="2">1326</strain>
    </source>
</reference>
<name>A0ABU8L4M3_9HYPH</name>
<evidence type="ECO:0000313" key="1">
    <source>
        <dbReference type="EMBL" id="MEI9412921.1"/>
    </source>
</evidence>
<accession>A0ABU8L4M3</accession>
<sequence>MARQLRLTRFRDVSLDDPFFDSLKAGYNGFSNWFAGKANEPLYIVADGHKISGMIYLKREDGPVTDVAPPLPDRAWLKVGTLKIEPAGTKLGERAIKKIVDTALVTGADGIYVTVFEVHQDLITLFERYGFVHAGTKTTDNGVEQVYLRSLTEHDDDPLKRYPFIRAAGQKFWLLAIYPEYHTRLLPDSILNNEPQDIIEDVSHTNTIHKVYISGLALQRMRPGDPVIFYRTSDRAGQARYRSVVTSVCVVEEVRRKSDFRGIDAYLAYTRPRSVFSEAELREKYVTSDRMGVAKLTYNAAFTRRVIRQTLLDEGILTERQRPDLVELPRADFDRLLELGEVNAGIVVD</sequence>